<evidence type="ECO:0000256" key="2">
    <source>
        <dbReference type="SAM" id="MobiDB-lite"/>
    </source>
</evidence>
<keyword evidence="1" id="KW-0175">Coiled coil</keyword>
<evidence type="ECO:0000313" key="3">
    <source>
        <dbReference type="EMBL" id="KAF0719707.1"/>
    </source>
</evidence>
<feature type="compositionally biased region" description="Polar residues" evidence="2">
    <location>
        <begin position="220"/>
        <end position="230"/>
    </location>
</feature>
<accession>A0A485K3Z3</accession>
<feature type="region of interest" description="Disordered" evidence="2">
    <location>
        <begin position="220"/>
        <end position="266"/>
    </location>
</feature>
<gene>
    <name evidence="4" type="primary">Aste57867_829</name>
    <name evidence="3" type="ORF">As57867_000828</name>
    <name evidence="4" type="ORF">ASTE57867_829</name>
</gene>
<dbReference type="EMBL" id="CAADRA010000052">
    <property type="protein sequence ID" value="VFT78053.1"/>
    <property type="molecule type" value="Genomic_DNA"/>
</dbReference>
<reference evidence="4 5" key="1">
    <citation type="submission" date="2019-03" db="EMBL/GenBank/DDBJ databases">
        <authorList>
            <person name="Gaulin E."/>
            <person name="Dumas B."/>
        </authorList>
    </citation>
    <scope>NUCLEOTIDE SEQUENCE [LARGE SCALE GENOMIC DNA]</scope>
    <source>
        <strain evidence="4">CBS 568.67</strain>
    </source>
</reference>
<dbReference type="AlphaFoldDB" id="A0A485K3Z3"/>
<reference evidence="3" key="2">
    <citation type="submission" date="2019-06" db="EMBL/GenBank/DDBJ databases">
        <title>Genomics analysis of Aphanomyces spp. identifies a new class of oomycete effector associated with host adaptation.</title>
        <authorList>
            <person name="Gaulin E."/>
        </authorList>
    </citation>
    <scope>NUCLEOTIDE SEQUENCE</scope>
    <source>
        <strain evidence="3">CBS 578.67</strain>
    </source>
</reference>
<dbReference type="Proteomes" id="UP000332933">
    <property type="component" value="Unassembled WGS sequence"/>
</dbReference>
<evidence type="ECO:0000313" key="5">
    <source>
        <dbReference type="Proteomes" id="UP000332933"/>
    </source>
</evidence>
<dbReference type="EMBL" id="VJMH01000052">
    <property type="protein sequence ID" value="KAF0719707.1"/>
    <property type="molecule type" value="Genomic_DNA"/>
</dbReference>
<protein>
    <submittedName>
        <fullName evidence="4">Aste57867_829 protein</fullName>
    </submittedName>
</protein>
<proteinExistence type="predicted"/>
<organism evidence="4 5">
    <name type="scientific">Aphanomyces stellatus</name>
    <dbReference type="NCBI Taxonomy" id="120398"/>
    <lineage>
        <taxon>Eukaryota</taxon>
        <taxon>Sar</taxon>
        <taxon>Stramenopiles</taxon>
        <taxon>Oomycota</taxon>
        <taxon>Saprolegniomycetes</taxon>
        <taxon>Saprolegniales</taxon>
        <taxon>Verrucalvaceae</taxon>
        <taxon>Aphanomyces</taxon>
    </lineage>
</organism>
<sequence length="307" mass="34119">MMAAAAAEAAATATITAKHEMPLDNFDMLDESLVDIDAAADNSRHSDSAHSLRDSILEDELAHTKAALAEMTRTCHELQFQVKQLEAAKLLWDVTRLGMEFQVIKDKDNHNRVRNRLEDELIRAQTTAKHFHAEATKLKDEMSAANLLLDEMEGQVRLLQSNNDMHLRLKQLEAQVQQLTATNSSLIDENHVLKLHKYELEQELGPVSVQRTSSWKLFQKSSQPRSSSGVTLFKKTPSSVGGGGLGQKKASETLPPARASKPKAGIADHELLKLLQRELRTERSDSTATVPGGALNRSRLNSLDLWF</sequence>
<evidence type="ECO:0000256" key="1">
    <source>
        <dbReference type="SAM" id="Coils"/>
    </source>
</evidence>
<name>A0A485K3Z3_9STRA</name>
<keyword evidence="5" id="KW-1185">Reference proteome</keyword>
<evidence type="ECO:0000313" key="4">
    <source>
        <dbReference type="EMBL" id="VFT78053.1"/>
    </source>
</evidence>
<dbReference type="OrthoDB" id="67286at2759"/>
<feature type="coiled-coil region" evidence="1">
    <location>
        <begin position="68"/>
        <end position="189"/>
    </location>
</feature>